<dbReference type="InterPro" id="IPR006597">
    <property type="entry name" value="Sel1-like"/>
</dbReference>
<keyword evidence="1" id="KW-0732">Signal</keyword>
<dbReference type="OrthoDB" id="1492850at2"/>
<protein>
    <submittedName>
        <fullName evidence="3">TPR repeat</fullName>
    </submittedName>
</protein>
<dbReference type="Pfam" id="PF00656">
    <property type="entry name" value="Peptidase_C14"/>
    <property type="match status" value="1"/>
</dbReference>
<dbReference type="InterPro" id="IPR050767">
    <property type="entry name" value="Sel1_AlgK"/>
</dbReference>
<dbReference type="AlphaFoldDB" id="A0A1M6XMC4"/>
<dbReference type="InterPro" id="IPR011990">
    <property type="entry name" value="TPR-like_helical_dom_sf"/>
</dbReference>
<dbReference type="SUPFAM" id="SSF81901">
    <property type="entry name" value="HCP-like"/>
    <property type="match status" value="1"/>
</dbReference>
<accession>A0A1M6XMC4</accession>
<evidence type="ECO:0000313" key="3">
    <source>
        <dbReference type="EMBL" id="SHL07172.1"/>
    </source>
</evidence>
<dbReference type="GO" id="GO:0004197">
    <property type="term" value="F:cysteine-type endopeptidase activity"/>
    <property type="evidence" value="ECO:0007669"/>
    <property type="project" value="InterPro"/>
</dbReference>
<dbReference type="Proteomes" id="UP000184130">
    <property type="component" value="Unassembled WGS sequence"/>
</dbReference>
<dbReference type="PANTHER" id="PTHR11102">
    <property type="entry name" value="SEL-1-LIKE PROTEIN"/>
    <property type="match status" value="1"/>
</dbReference>
<dbReference type="PANTHER" id="PTHR11102:SF160">
    <property type="entry name" value="ERAD-ASSOCIATED E3 UBIQUITIN-PROTEIN LIGASE COMPONENT HRD3"/>
    <property type="match status" value="1"/>
</dbReference>
<dbReference type="SMART" id="SM00671">
    <property type="entry name" value="SEL1"/>
    <property type="match status" value="3"/>
</dbReference>
<dbReference type="RefSeq" id="WP_081373257.1">
    <property type="nucleotide sequence ID" value="NZ_FRBD01000021.1"/>
</dbReference>
<dbReference type="Gene3D" id="1.25.40.10">
    <property type="entry name" value="Tetratricopeptide repeat domain"/>
    <property type="match status" value="1"/>
</dbReference>
<sequence length="600" mass="67643">MKTRFILFMMLIVVPATMMPQNLYLDNIQKAGQGDAEAQNNIGRCYSLGIGVEKDSKQALNWFKKSAAQGYTKGIINCGVCYQQDWKFTKARSCFEEALKKHDISAYYFLGNLYSSPVWTDGIDLKKSLGYFQQGAAVGDFRSQYQLAYYYKVGVTELARDEEKALYWYDQVISNTDQRLANKAANDACYLCIIKGEFDKAIQYADIAIEKNRGKDVNDYDTKGDAYIAGLERQNKSYSYKNKIDSWYKDFAPLKAYGYYEGAKQMLAKCLQMDANYEKKNTAFVKKMKELESTPPEWLKDTEVMAALHKPSEGVSSESLVQQTPVGLQASTLQQSVAIPVSMVDENIPVSSQTDENVFVVIIGNEKYEEEAEVPFAENDAKVFYEYCRKTLGISEKHIRLYLNAGYNNIRKAVSWLKQGMTAYGESGRIIFYYAGHGIPNETDKSAYLLPVDGIGRDTESAYSLSKLYQTLGEIPAQSVTVFLDACFSGAKRDGQMMSSARGVAIKAKPQEAKGNMVIFTAAQGDETAYPFKSQKHGMFTYYLLKKLQETQGDVTLGELGDYLTNEVKRESFDENNKIQTPTVIPSSAMMNQWRTMKLK</sequence>
<dbReference type="EMBL" id="FRBD01000021">
    <property type="protein sequence ID" value="SHL07172.1"/>
    <property type="molecule type" value="Genomic_DNA"/>
</dbReference>
<feature type="domain" description="Peptidase C14 caspase" evidence="2">
    <location>
        <begin position="360"/>
        <end position="584"/>
    </location>
</feature>
<dbReference type="InterPro" id="IPR029030">
    <property type="entry name" value="Caspase-like_dom_sf"/>
</dbReference>
<proteinExistence type="predicted"/>
<dbReference type="Gene3D" id="3.40.50.1460">
    <property type="match status" value="1"/>
</dbReference>
<evidence type="ECO:0000313" key="4">
    <source>
        <dbReference type="Proteomes" id="UP000184130"/>
    </source>
</evidence>
<dbReference type="Pfam" id="PF08238">
    <property type="entry name" value="Sel1"/>
    <property type="match status" value="3"/>
</dbReference>
<feature type="signal peptide" evidence="1">
    <location>
        <begin position="1"/>
        <end position="18"/>
    </location>
</feature>
<dbReference type="GO" id="GO:0006508">
    <property type="term" value="P:proteolysis"/>
    <property type="evidence" value="ECO:0007669"/>
    <property type="project" value="InterPro"/>
</dbReference>
<name>A0A1M6XMC4_XYLRU</name>
<reference evidence="3 4" key="1">
    <citation type="submission" date="2016-11" db="EMBL/GenBank/DDBJ databases">
        <authorList>
            <person name="Jaros S."/>
            <person name="Januszkiewicz K."/>
            <person name="Wedrychowicz H."/>
        </authorList>
    </citation>
    <scope>NUCLEOTIDE SEQUENCE [LARGE SCALE GENOMIC DNA]</scope>
    <source>
        <strain evidence="3 4">KHT3</strain>
    </source>
</reference>
<evidence type="ECO:0000259" key="2">
    <source>
        <dbReference type="Pfam" id="PF00656"/>
    </source>
</evidence>
<evidence type="ECO:0000256" key="1">
    <source>
        <dbReference type="SAM" id="SignalP"/>
    </source>
</evidence>
<organism evidence="3 4">
    <name type="scientific">Xylanibacter ruminicola</name>
    <name type="common">Prevotella ruminicola</name>
    <dbReference type="NCBI Taxonomy" id="839"/>
    <lineage>
        <taxon>Bacteria</taxon>
        <taxon>Pseudomonadati</taxon>
        <taxon>Bacteroidota</taxon>
        <taxon>Bacteroidia</taxon>
        <taxon>Bacteroidales</taxon>
        <taxon>Prevotellaceae</taxon>
        <taxon>Xylanibacter</taxon>
    </lineage>
</organism>
<dbReference type="InterPro" id="IPR011600">
    <property type="entry name" value="Pept_C14_caspase"/>
</dbReference>
<gene>
    <name evidence="3" type="ORF">SAMN05216463_12124</name>
</gene>
<dbReference type="SUPFAM" id="SSF52129">
    <property type="entry name" value="Caspase-like"/>
    <property type="match status" value="1"/>
</dbReference>
<feature type="chain" id="PRO_5012680705" evidence="1">
    <location>
        <begin position="19"/>
        <end position="600"/>
    </location>
</feature>